<dbReference type="Proteomes" id="UP000515152">
    <property type="component" value="Chromosome 4"/>
</dbReference>
<evidence type="ECO:0000313" key="4">
    <source>
        <dbReference type="RefSeq" id="XP_031422859.1"/>
    </source>
</evidence>
<dbReference type="GO" id="GO:0030041">
    <property type="term" value="P:actin filament polymerization"/>
    <property type="evidence" value="ECO:0007669"/>
    <property type="project" value="TreeGrafter"/>
</dbReference>
<dbReference type="AlphaFoldDB" id="A0A6P8FBS6"/>
<accession>A0A6P8FBS6</accession>
<feature type="compositionally biased region" description="Polar residues" evidence="2">
    <location>
        <begin position="40"/>
        <end position="50"/>
    </location>
</feature>
<dbReference type="OrthoDB" id="9048587at2759"/>
<evidence type="ECO:0000313" key="3">
    <source>
        <dbReference type="Proteomes" id="UP000515152"/>
    </source>
</evidence>
<name>A0A6P8FBS6_CLUHA</name>
<dbReference type="GO" id="GO:0045202">
    <property type="term" value="C:synapse"/>
    <property type="evidence" value="ECO:0007669"/>
    <property type="project" value="TreeGrafter"/>
</dbReference>
<reference evidence="4" key="1">
    <citation type="submission" date="2025-08" db="UniProtKB">
        <authorList>
            <consortium name="RefSeq"/>
        </authorList>
    </citation>
    <scope>IDENTIFICATION</scope>
</reference>
<dbReference type="GO" id="GO:0001725">
    <property type="term" value="C:stress fiber"/>
    <property type="evidence" value="ECO:0007669"/>
    <property type="project" value="TreeGrafter"/>
</dbReference>
<dbReference type="PANTHER" id="PTHR16768:SF4">
    <property type="entry name" value="PROTEIN FAM107B ISOFORM X1"/>
    <property type="match status" value="1"/>
</dbReference>
<dbReference type="GO" id="GO:0051017">
    <property type="term" value="P:actin filament bundle assembly"/>
    <property type="evidence" value="ECO:0007669"/>
    <property type="project" value="TreeGrafter"/>
</dbReference>
<dbReference type="InterPro" id="IPR009533">
    <property type="entry name" value="FAM107"/>
</dbReference>
<evidence type="ECO:0000256" key="1">
    <source>
        <dbReference type="ARBA" id="ARBA00023054"/>
    </source>
</evidence>
<dbReference type="RefSeq" id="XP_031422859.1">
    <property type="nucleotide sequence ID" value="XM_031566999.2"/>
</dbReference>
<sequence length="229" mass="25876">MQQELWLRARAQVLSSLSSVCAMRAASDPHPHPHPLRTTEGGQISGSYPSVPNGIAGAGDNHPHSHPHGPPFHSSPRPGHVRSRTSGHTLAHANNHHHHHRDAAGSDGLPDGFQLLHNPPKVVRSHQELHKELLLAHKKRGRDLVVGSRPELHMVLERRKKEQSQRQEEEQAKGPLEHVLLKRQQKHEEQNAREEEERVRDEAQLMEFVRVRQNLRKIHSALQSKATNS</sequence>
<organism evidence="3 4">
    <name type="scientific">Clupea harengus</name>
    <name type="common">Atlantic herring</name>
    <dbReference type="NCBI Taxonomy" id="7950"/>
    <lineage>
        <taxon>Eukaryota</taxon>
        <taxon>Metazoa</taxon>
        <taxon>Chordata</taxon>
        <taxon>Craniata</taxon>
        <taxon>Vertebrata</taxon>
        <taxon>Euteleostomi</taxon>
        <taxon>Actinopterygii</taxon>
        <taxon>Neopterygii</taxon>
        <taxon>Teleostei</taxon>
        <taxon>Clupei</taxon>
        <taxon>Clupeiformes</taxon>
        <taxon>Clupeoidei</taxon>
        <taxon>Clupeidae</taxon>
        <taxon>Clupea</taxon>
    </lineage>
</organism>
<feature type="region of interest" description="Disordered" evidence="2">
    <location>
        <begin position="25"/>
        <end position="86"/>
    </location>
</feature>
<dbReference type="GeneID" id="105893667"/>
<protein>
    <submittedName>
        <fullName evidence="4">Transcription factor MafB isoform X1</fullName>
    </submittedName>
</protein>
<dbReference type="GO" id="GO:0032956">
    <property type="term" value="P:regulation of actin cytoskeleton organization"/>
    <property type="evidence" value="ECO:0007669"/>
    <property type="project" value="TreeGrafter"/>
</dbReference>
<feature type="region of interest" description="Disordered" evidence="2">
    <location>
        <begin position="157"/>
        <end position="203"/>
    </location>
</feature>
<dbReference type="PANTHER" id="PTHR16768">
    <property type="entry name" value="DOWN REGULATED IN RENAL CARCINOMA 1/TU3A"/>
    <property type="match status" value="1"/>
</dbReference>
<dbReference type="Pfam" id="PF06625">
    <property type="entry name" value="DUF1151"/>
    <property type="match status" value="1"/>
</dbReference>
<evidence type="ECO:0000256" key="2">
    <source>
        <dbReference type="SAM" id="MobiDB-lite"/>
    </source>
</evidence>
<proteinExistence type="predicted"/>
<dbReference type="GO" id="GO:0043005">
    <property type="term" value="C:neuron projection"/>
    <property type="evidence" value="ECO:0007669"/>
    <property type="project" value="TreeGrafter"/>
</dbReference>
<gene>
    <name evidence="4" type="primary">si:ch211-218o21.4</name>
</gene>
<keyword evidence="3" id="KW-1185">Reference proteome</keyword>
<keyword evidence="1" id="KW-0175">Coiled coil</keyword>